<dbReference type="EMBL" id="CP017757">
    <property type="protein sequence ID" value="AQV94210.1"/>
    <property type="molecule type" value="Genomic_DNA"/>
</dbReference>
<sequence>MNRRQFTISTIPAALGLSVPAWLPGAARASVPPPPAGYPGRVVHAVVPYPAGGVVDITIRTAIDRMSLAMPQRILVDNRPGADGRIGVEAVSRAEPDGYTLLAATPVLSVSESLYPQTPIRARNFRAIGAVAAVPSIFVVADSVPARTLAQFVAWARERPGRVNVPNPGTGSSIHLGQELFFEATGIKAVNIGYKGQPPSVPDLGQGQLHFALLSQSIALPLIKAGRVRALAANAGQRTQSLPEVPTIAEAGYPGVLVRSWYGLAAPARTPDKVVAYLSGVLQQAMATADVRGKLAGLDAEILALDAPAFDRLIAAEQIRWAALIKARNIQASE</sequence>
<dbReference type="InterPro" id="IPR005064">
    <property type="entry name" value="BUG"/>
</dbReference>
<dbReference type="RefSeq" id="WP_078196474.1">
    <property type="nucleotide sequence ID" value="NZ_CP017757.2"/>
</dbReference>
<dbReference type="InterPro" id="IPR042100">
    <property type="entry name" value="Bug_dom1"/>
</dbReference>
<reference evidence="4" key="1">
    <citation type="submission" date="2017-02" db="EMBL/GenBank/DDBJ databases">
        <title>Complete genome sequence of Cupriavidus necator strain NH9, a 3-chlorobenzoate degrader.</title>
        <authorList>
            <person name="Moriuchi R."/>
            <person name="Dohra H."/>
            <person name="Ogawa N."/>
        </authorList>
    </citation>
    <scope>NUCLEOTIDE SEQUENCE [LARGE SCALE GENOMIC DNA]</scope>
    <source>
        <strain evidence="4">NH9</strain>
    </source>
</reference>
<evidence type="ECO:0000313" key="4">
    <source>
        <dbReference type="Proteomes" id="UP000189627"/>
    </source>
</evidence>
<dbReference type="PANTHER" id="PTHR42928:SF5">
    <property type="entry name" value="BLR1237 PROTEIN"/>
    <property type="match status" value="1"/>
</dbReference>
<dbReference type="Gene3D" id="3.40.190.10">
    <property type="entry name" value="Periplasmic binding protein-like II"/>
    <property type="match status" value="1"/>
</dbReference>
<proteinExistence type="inferred from homology"/>
<evidence type="ECO:0000256" key="1">
    <source>
        <dbReference type="ARBA" id="ARBA00006987"/>
    </source>
</evidence>
<dbReference type="PIRSF" id="PIRSF017082">
    <property type="entry name" value="YflP"/>
    <property type="match status" value="1"/>
</dbReference>
<name>A0A1U9UNN7_CUPNE</name>
<keyword evidence="2" id="KW-0732">Signal</keyword>
<dbReference type="OrthoDB" id="8954272at2"/>
<evidence type="ECO:0000256" key="2">
    <source>
        <dbReference type="SAM" id="SignalP"/>
    </source>
</evidence>
<dbReference type="PANTHER" id="PTHR42928">
    <property type="entry name" value="TRICARBOXYLATE-BINDING PROTEIN"/>
    <property type="match status" value="1"/>
</dbReference>
<evidence type="ECO:0000313" key="3">
    <source>
        <dbReference type="EMBL" id="AQV94210.1"/>
    </source>
</evidence>
<dbReference type="AlphaFoldDB" id="A0A1U9UNN7"/>
<protein>
    <submittedName>
        <fullName evidence="3">Tripartite tricarboxylate transporter substrate binding protein</fullName>
    </submittedName>
</protein>
<organism evidence="3 4">
    <name type="scientific">Cupriavidus necator</name>
    <name type="common">Alcaligenes eutrophus</name>
    <name type="synonym">Ralstonia eutropha</name>
    <dbReference type="NCBI Taxonomy" id="106590"/>
    <lineage>
        <taxon>Bacteria</taxon>
        <taxon>Pseudomonadati</taxon>
        <taxon>Pseudomonadota</taxon>
        <taxon>Betaproteobacteria</taxon>
        <taxon>Burkholderiales</taxon>
        <taxon>Burkholderiaceae</taxon>
        <taxon>Cupriavidus</taxon>
    </lineage>
</organism>
<dbReference type="SUPFAM" id="SSF53850">
    <property type="entry name" value="Periplasmic binding protein-like II"/>
    <property type="match status" value="1"/>
</dbReference>
<feature type="signal peptide" evidence="2">
    <location>
        <begin position="1"/>
        <end position="29"/>
    </location>
</feature>
<dbReference type="Proteomes" id="UP000189627">
    <property type="component" value="Chromosome 1"/>
</dbReference>
<comment type="similarity">
    <text evidence="1">Belongs to the UPF0065 (bug) family.</text>
</comment>
<dbReference type="Pfam" id="PF03401">
    <property type="entry name" value="TctC"/>
    <property type="match status" value="1"/>
</dbReference>
<accession>A0A1U9UNN7</accession>
<gene>
    <name evidence="3" type="ORF">BJN34_09955</name>
</gene>
<dbReference type="KEGG" id="cuh:BJN34_09955"/>
<dbReference type="Gene3D" id="3.40.190.150">
    <property type="entry name" value="Bordetella uptake gene, domain 1"/>
    <property type="match status" value="1"/>
</dbReference>
<dbReference type="CDD" id="cd07012">
    <property type="entry name" value="PBP2_Bug_TTT"/>
    <property type="match status" value="1"/>
</dbReference>
<feature type="chain" id="PRO_5013387357" evidence="2">
    <location>
        <begin position="30"/>
        <end position="334"/>
    </location>
</feature>